<comment type="caution">
    <text evidence="10">The sequence shown here is derived from an EMBL/GenBank/DDBJ whole genome shotgun (WGS) entry which is preliminary data.</text>
</comment>
<dbReference type="CDD" id="cd07185">
    <property type="entry name" value="OmpA_C-like"/>
    <property type="match status" value="1"/>
</dbReference>
<dbReference type="RefSeq" id="WP_095509402.1">
    <property type="nucleotide sequence ID" value="NZ_MQWD01000001.1"/>
</dbReference>
<evidence type="ECO:0000256" key="1">
    <source>
        <dbReference type="ARBA" id="ARBA00004162"/>
    </source>
</evidence>
<evidence type="ECO:0000256" key="3">
    <source>
        <dbReference type="ARBA" id="ARBA00022475"/>
    </source>
</evidence>
<dbReference type="Pfam" id="PF00691">
    <property type="entry name" value="OmpA"/>
    <property type="match status" value="1"/>
</dbReference>
<dbReference type="SUPFAM" id="SSF103088">
    <property type="entry name" value="OmpA-like"/>
    <property type="match status" value="1"/>
</dbReference>
<evidence type="ECO:0000256" key="5">
    <source>
        <dbReference type="ARBA" id="ARBA00022989"/>
    </source>
</evidence>
<organism evidence="10 11">
    <name type="scientific">Rubrivirga marina</name>
    <dbReference type="NCBI Taxonomy" id="1196024"/>
    <lineage>
        <taxon>Bacteria</taxon>
        <taxon>Pseudomonadati</taxon>
        <taxon>Rhodothermota</taxon>
        <taxon>Rhodothermia</taxon>
        <taxon>Rhodothermales</taxon>
        <taxon>Rubricoccaceae</taxon>
        <taxon>Rubrivirga</taxon>
    </lineage>
</organism>
<comment type="similarity">
    <text evidence="2">Belongs to the MotB family.</text>
</comment>
<keyword evidence="11" id="KW-1185">Reference proteome</keyword>
<feature type="transmembrane region" description="Helical" evidence="8">
    <location>
        <begin position="20"/>
        <end position="42"/>
    </location>
</feature>
<dbReference type="Gene3D" id="3.30.1330.60">
    <property type="entry name" value="OmpA-like domain"/>
    <property type="match status" value="1"/>
</dbReference>
<dbReference type="PANTHER" id="PTHR30329">
    <property type="entry name" value="STATOR ELEMENT OF FLAGELLAR MOTOR COMPLEX"/>
    <property type="match status" value="1"/>
</dbReference>
<feature type="domain" description="OmpA-like" evidence="9">
    <location>
        <begin position="112"/>
        <end position="233"/>
    </location>
</feature>
<dbReference type="GO" id="GO:0005886">
    <property type="term" value="C:plasma membrane"/>
    <property type="evidence" value="ECO:0007669"/>
    <property type="project" value="UniProtKB-SubCell"/>
</dbReference>
<dbReference type="InterPro" id="IPR025713">
    <property type="entry name" value="MotB-like_N_dom"/>
</dbReference>
<name>A0A271IXT3_9BACT</name>
<dbReference type="InterPro" id="IPR006665">
    <property type="entry name" value="OmpA-like"/>
</dbReference>
<keyword evidence="3" id="KW-1003">Cell membrane</keyword>
<evidence type="ECO:0000256" key="8">
    <source>
        <dbReference type="SAM" id="Phobius"/>
    </source>
</evidence>
<dbReference type="OrthoDB" id="9815217at2"/>
<keyword evidence="4 8" id="KW-0812">Transmembrane</keyword>
<dbReference type="AlphaFoldDB" id="A0A271IXT3"/>
<accession>A0A271IXT3</accession>
<evidence type="ECO:0000256" key="4">
    <source>
        <dbReference type="ARBA" id="ARBA00022692"/>
    </source>
</evidence>
<evidence type="ECO:0000259" key="9">
    <source>
        <dbReference type="PROSITE" id="PS51123"/>
    </source>
</evidence>
<reference evidence="10 11" key="1">
    <citation type="submission" date="2016-11" db="EMBL/GenBank/DDBJ databases">
        <title>Study of marine rhodopsin-containing bacteria.</title>
        <authorList>
            <person name="Yoshizawa S."/>
            <person name="Kumagai Y."/>
            <person name="Kogure K."/>
        </authorList>
    </citation>
    <scope>NUCLEOTIDE SEQUENCE [LARGE SCALE GENOMIC DNA]</scope>
    <source>
        <strain evidence="10 11">SAORIC-28</strain>
    </source>
</reference>
<sequence length="249" mass="27080">MDFVDLGAPPLQEEEEPTAPFWMATFSDMMTLLLTFFVMLVAMSSVEVKKFEEALSYFTGRRGLMEQEGLMPGIMGVAGQQDAREQAEVFEAIAREIQEKGLAASVSVDLTERGIRVTVLDSVAFAPGSVALNETAREVLYGVAEAIHGPMAVEVEGHTDDVPISTPAYPSNWELSAARAAAVVRFLAAEPSALEPDRYIAVGYGEFRPRVANDTPENRALNRRITVLFRTSPDDPVAGAQPPLPHGLR</sequence>
<evidence type="ECO:0000313" key="11">
    <source>
        <dbReference type="Proteomes" id="UP000216339"/>
    </source>
</evidence>
<dbReference type="InterPro" id="IPR050330">
    <property type="entry name" value="Bact_OuterMem_StrucFunc"/>
</dbReference>
<evidence type="ECO:0000256" key="7">
    <source>
        <dbReference type="PROSITE-ProRule" id="PRU00473"/>
    </source>
</evidence>
<dbReference type="PANTHER" id="PTHR30329:SF21">
    <property type="entry name" value="LIPOPROTEIN YIAD-RELATED"/>
    <property type="match status" value="1"/>
</dbReference>
<evidence type="ECO:0000313" key="10">
    <source>
        <dbReference type="EMBL" id="PAP75758.1"/>
    </source>
</evidence>
<dbReference type="InterPro" id="IPR036737">
    <property type="entry name" value="OmpA-like_sf"/>
</dbReference>
<dbReference type="Pfam" id="PF13677">
    <property type="entry name" value="MotB_plug"/>
    <property type="match status" value="1"/>
</dbReference>
<keyword evidence="5 8" id="KW-1133">Transmembrane helix</keyword>
<dbReference type="EMBL" id="MQWD01000001">
    <property type="protein sequence ID" value="PAP75758.1"/>
    <property type="molecule type" value="Genomic_DNA"/>
</dbReference>
<proteinExistence type="inferred from homology"/>
<dbReference type="Proteomes" id="UP000216339">
    <property type="component" value="Unassembled WGS sequence"/>
</dbReference>
<evidence type="ECO:0000256" key="2">
    <source>
        <dbReference type="ARBA" id="ARBA00008914"/>
    </source>
</evidence>
<dbReference type="PROSITE" id="PS51123">
    <property type="entry name" value="OMPA_2"/>
    <property type="match status" value="1"/>
</dbReference>
<comment type="subcellular location">
    <subcellularLocation>
        <location evidence="1">Cell membrane</location>
        <topology evidence="1">Single-pass membrane protein</topology>
    </subcellularLocation>
</comment>
<keyword evidence="6 7" id="KW-0472">Membrane</keyword>
<protein>
    <recommendedName>
        <fullName evidence="9">OmpA-like domain-containing protein</fullName>
    </recommendedName>
</protein>
<gene>
    <name evidence="10" type="ORF">BSZ37_04545</name>
</gene>
<evidence type="ECO:0000256" key="6">
    <source>
        <dbReference type="ARBA" id="ARBA00023136"/>
    </source>
</evidence>